<dbReference type="InterPro" id="IPR009432">
    <property type="entry name" value="DUF1075"/>
</dbReference>
<evidence type="ECO:0000256" key="2">
    <source>
        <dbReference type="ARBA" id="ARBA00007363"/>
    </source>
</evidence>
<accession>A0A5N5T008</accession>
<proteinExistence type="inferred from homology"/>
<evidence type="ECO:0000256" key="1">
    <source>
        <dbReference type="ARBA" id="ARBA00004167"/>
    </source>
</evidence>
<dbReference type="OrthoDB" id="8193498at2759"/>
<comment type="similarity">
    <text evidence="2">Belongs to the UPF0389 family.</text>
</comment>
<dbReference type="Proteomes" id="UP000326759">
    <property type="component" value="Unassembled WGS sequence"/>
</dbReference>
<dbReference type="GO" id="GO:0016020">
    <property type="term" value="C:membrane"/>
    <property type="evidence" value="ECO:0007669"/>
    <property type="project" value="UniProtKB-SubCell"/>
</dbReference>
<comment type="subcellular location">
    <subcellularLocation>
        <location evidence="1">Membrane</location>
        <topology evidence="1">Single-pass membrane protein</topology>
    </subcellularLocation>
</comment>
<evidence type="ECO:0000313" key="8">
    <source>
        <dbReference type="Proteomes" id="UP000326759"/>
    </source>
</evidence>
<keyword evidence="4 6" id="KW-1133">Transmembrane helix</keyword>
<feature type="transmembrane region" description="Helical" evidence="6">
    <location>
        <begin position="49"/>
        <end position="66"/>
    </location>
</feature>
<gene>
    <name evidence="7" type="ORF">Anas_02927</name>
</gene>
<evidence type="ECO:0000256" key="5">
    <source>
        <dbReference type="ARBA" id="ARBA00023136"/>
    </source>
</evidence>
<dbReference type="Pfam" id="PF06388">
    <property type="entry name" value="DUF1075"/>
    <property type="match status" value="1"/>
</dbReference>
<keyword evidence="5 6" id="KW-0472">Membrane</keyword>
<dbReference type="EMBL" id="SEYY01017948">
    <property type="protein sequence ID" value="KAB7499527.1"/>
    <property type="molecule type" value="Genomic_DNA"/>
</dbReference>
<sequence length="97" mass="11130">MIYLTELKVGKFEKLLLVWGGKYKKMEDVPNLINQSVLEKARNKARVKISIYMMVATLCGCLIMIVSGKRAAERGETISKINADFRRELAEKHNKEE</sequence>
<name>A0A5N5T008_9CRUS</name>
<dbReference type="PANTHER" id="PTHR13674">
    <property type="entry name" value="GROWTH AND TRANSFORMATION-DEPENDENT PROTEIN"/>
    <property type="match status" value="1"/>
</dbReference>
<evidence type="ECO:0000313" key="7">
    <source>
        <dbReference type="EMBL" id="KAB7499527.1"/>
    </source>
</evidence>
<dbReference type="PANTHER" id="PTHR13674:SF5">
    <property type="entry name" value="UPF0389 PROTEIN CG9231"/>
    <property type="match status" value="1"/>
</dbReference>
<evidence type="ECO:0000256" key="3">
    <source>
        <dbReference type="ARBA" id="ARBA00022692"/>
    </source>
</evidence>
<comment type="caution">
    <text evidence="7">The sequence shown here is derived from an EMBL/GenBank/DDBJ whole genome shotgun (WGS) entry which is preliminary data.</text>
</comment>
<protein>
    <submittedName>
        <fullName evidence="7">Uncharacterized protein</fullName>
    </submittedName>
</protein>
<evidence type="ECO:0000256" key="4">
    <source>
        <dbReference type="ARBA" id="ARBA00022989"/>
    </source>
</evidence>
<evidence type="ECO:0000256" key="6">
    <source>
        <dbReference type="SAM" id="Phobius"/>
    </source>
</evidence>
<keyword evidence="3 6" id="KW-0812">Transmembrane</keyword>
<keyword evidence="8" id="KW-1185">Reference proteome</keyword>
<organism evidence="7 8">
    <name type="scientific">Armadillidium nasatum</name>
    <dbReference type="NCBI Taxonomy" id="96803"/>
    <lineage>
        <taxon>Eukaryota</taxon>
        <taxon>Metazoa</taxon>
        <taxon>Ecdysozoa</taxon>
        <taxon>Arthropoda</taxon>
        <taxon>Crustacea</taxon>
        <taxon>Multicrustacea</taxon>
        <taxon>Malacostraca</taxon>
        <taxon>Eumalacostraca</taxon>
        <taxon>Peracarida</taxon>
        <taxon>Isopoda</taxon>
        <taxon>Oniscidea</taxon>
        <taxon>Crinocheta</taxon>
        <taxon>Armadillidiidae</taxon>
        <taxon>Armadillidium</taxon>
    </lineage>
</organism>
<reference evidence="7 8" key="1">
    <citation type="journal article" date="2019" name="PLoS Biol.">
        <title>Sex chromosomes control vertical transmission of feminizing Wolbachia symbionts in an isopod.</title>
        <authorList>
            <person name="Becking T."/>
            <person name="Chebbi M.A."/>
            <person name="Giraud I."/>
            <person name="Moumen B."/>
            <person name="Laverre T."/>
            <person name="Caubet Y."/>
            <person name="Peccoud J."/>
            <person name="Gilbert C."/>
            <person name="Cordaux R."/>
        </authorList>
    </citation>
    <scope>NUCLEOTIDE SEQUENCE [LARGE SCALE GENOMIC DNA]</scope>
    <source>
        <strain evidence="7">ANa2</strain>
        <tissue evidence="7">Whole body excluding digestive tract and cuticle</tissue>
    </source>
</reference>
<dbReference type="AlphaFoldDB" id="A0A5N5T008"/>